<dbReference type="Pfam" id="PF00005">
    <property type="entry name" value="ABC_tran"/>
    <property type="match status" value="1"/>
</dbReference>
<evidence type="ECO:0000313" key="5">
    <source>
        <dbReference type="EMBL" id="GAA0617005.1"/>
    </source>
</evidence>
<comment type="caution">
    <text evidence="5">The sequence shown here is derived from an EMBL/GenBank/DDBJ whole genome shotgun (WGS) entry which is preliminary data.</text>
</comment>
<dbReference type="PROSITE" id="PS50893">
    <property type="entry name" value="ABC_TRANSPORTER_2"/>
    <property type="match status" value="1"/>
</dbReference>
<dbReference type="InterPro" id="IPR003439">
    <property type="entry name" value="ABC_transporter-like_ATP-bd"/>
</dbReference>
<evidence type="ECO:0000256" key="3">
    <source>
        <dbReference type="ARBA" id="ARBA00022840"/>
    </source>
</evidence>
<reference evidence="5 6" key="1">
    <citation type="journal article" date="2019" name="Int. J. Syst. Evol. Microbiol.">
        <title>The Global Catalogue of Microorganisms (GCM) 10K type strain sequencing project: providing services to taxonomists for standard genome sequencing and annotation.</title>
        <authorList>
            <consortium name="The Broad Institute Genomics Platform"/>
            <consortium name="The Broad Institute Genome Sequencing Center for Infectious Disease"/>
            <person name="Wu L."/>
            <person name="Ma J."/>
        </authorList>
    </citation>
    <scope>NUCLEOTIDE SEQUENCE [LARGE SCALE GENOMIC DNA]</scope>
    <source>
        <strain evidence="5 6">JCM 10671</strain>
    </source>
</reference>
<dbReference type="Gene3D" id="3.40.50.300">
    <property type="entry name" value="P-loop containing nucleotide triphosphate hydrolases"/>
    <property type="match status" value="1"/>
</dbReference>
<dbReference type="PANTHER" id="PTHR45772:SF2">
    <property type="entry name" value="ABC TRANSPORTER ATP-BINDING PROTEIN"/>
    <property type="match status" value="1"/>
</dbReference>
<dbReference type="RefSeq" id="WP_344603987.1">
    <property type="nucleotide sequence ID" value="NZ_BAAAHE010000014.1"/>
</dbReference>
<dbReference type="PANTHER" id="PTHR45772">
    <property type="entry name" value="CONSERVED COMPONENT OF ABC TRANSPORTER FOR NATURAL AMINO ACIDS-RELATED"/>
    <property type="match status" value="1"/>
</dbReference>
<evidence type="ECO:0000259" key="4">
    <source>
        <dbReference type="PROSITE" id="PS50893"/>
    </source>
</evidence>
<feature type="domain" description="ABC transporter" evidence="4">
    <location>
        <begin position="18"/>
        <end position="264"/>
    </location>
</feature>
<dbReference type="CDD" id="cd03219">
    <property type="entry name" value="ABC_Mj1267_LivG_branched"/>
    <property type="match status" value="1"/>
</dbReference>
<dbReference type="SMART" id="SM00382">
    <property type="entry name" value="AAA"/>
    <property type="match status" value="1"/>
</dbReference>
<dbReference type="Proteomes" id="UP001500957">
    <property type="component" value="Unassembled WGS sequence"/>
</dbReference>
<dbReference type="EMBL" id="BAAAHE010000014">
    <property type="protein sequence ID" value="GAA0617005.1"/>
    <property type="molecule type" value="Genomic_DNA"/>
</dbReference>
<dbReference type="InterPro" id="IPR051120">
    <property type="entry name" value="ABC_AA/LPS_Transport"/>
</dbReference>
<name>A0ABN1GR35_9ACTN</name>
<evidence type="ECO:0000313" key="6">
    <source>
        <dbReference type="Proteomes" id="UP001500957"/>
    </source>
</evidence>
<sequence>MTTPNAEPMLHRPDERVLVTRGLTVQFGGTRAVSEFDLEVRRGEIVGLIGPNGAGKTTTLNACAGTVRPAAGTVELLGSDVSDWTPARRARAGLGRTFQRFALCDSLSVAQNVGLATEARDSGGRPWRCFLAPRGSRAEQQARVTEALETCGIADLAGRRVGSLSTGQRRLVELARAACGRSSVLLLDEPSSGLDPSETETFASIVRSIVDTTGASVLVVEHDMTLVREICAYLYVLDFGVHLCDGPTEAVLRDDRVRQAYLGTVEEPAHA</sequence>
<keyword evidence="3" id="KW-0067">ATP-binding</keyword>
<accession>A0ABN1GR35</accession>
<organism evidence="5 6">
    <name type="scientific">Sporichthya brevicatena</name>
    <dbReference type="NCBI Taxonomy" id="171442"/>
    <lineage>
        <taxon>Bacteria</taxon>
        <taxon>Bacillati</taxon>
        <taxon>Actinomycetota</taxon>
        <taxon>Actinomycetes</taxon>
        <taxon>Sporichthyales</taxon>
        <taxon>Sporichthyaceae</taxon>
        <taxon>Sporichthya</taxon>
    </lineage>
</organism>
<proteinExistence type="predicted"/>
<keyword evidence="2" id="KW-0547">Nucleotide-binding</keyword>
<dbReference type="InterPro" id="IPR027417">
    <property type="entry name" value="P-loop_NTPase"/>
</dbReference>
<protein>
    <recommendedName>
        <fullName evidence="4">ABC transporter domain-containing protein</fullName>
    </recommendedName>
</protein>
<dbReference type="InterPro" id="IPR003593">
    <property type="entry name" value="AAA+_ATPase"/>
</dbReference>
<dbReference type="SUPFAM" id="SSF52540">
    <property type="entry name" value="P-loop containing nucleoside triphosphate hydrolases"/>
    <property type="match status" value="1"/>
</dbReference>
<gene>
    <name evidence="5" type="ORF">GCM10009547_18950</name>
</gene>
<keyword evidence="6" id="KW-1185">Reference proteome</keyword>
<keyword evidence="1" id="KW-0813">Transport</keyword>
<evidence type="ECO:0000256" key="1">
    <source>
        <dbReference type="ARBA" id="ARBA00022448"/>
    </source>
</evidence>
<evidence type="ECO:0000256" key="2">
    <source>
        <dbReference type="ARBA" id="ARBA00022741"/>
    </source>
</evidence>